<proteinExistence type="predicted"/>
<accession>A0ABQ7GN54</accession>
<gene>
    <name evidence="1" type="ORF">DUNSADRAFT_6560</name>
</gene>
<protein>
    <submittedName>
        <fullName evidence="1">Uncharacterized protein</fullName>
    </submittedName>
</protein>
<dbReference type="Proteomes" id="UP000815325">
    <property type="component" value="Unassembled WGS sequence"/>
</dbReference>
<keyword evidence="2" id="KW-1185">Reference proteome</keyword>
<evidence type="ECO:0000313" key="1">
    <source>
        <dbReference type="EMBL" id="KAF5836039.1"/>
    </source>
</evidence>
<reference evidence="1" key="1">
    <citation type="submission" date="2017-08" db="EMBL/GenBank/DDBJ databases">
        <authorList>
            <person name="Polle J.E."/>
            <person name="Barry K."/>
            <person name="Cushman J."/>
            <person name="Schmutz J."/>
            <person name="Tran D."/>
            <person name="Hathwaick L.T."/>
            <person name="Yim W.C."/>
            <person name="Jenkins J."/>
            <person name="Mckie-Krisberg Z.M."/>
            <person name="Prochnik S."/>
            <person name="Lindquist E."/>
            <person name="Dockter R.B."/>
            <person name="Adam C."/>
            <person name="Molina H."/>
            <person name="Bunkerborg J."/>
            <person name="Jin E."/>
            <person name="Buchheim M."/>
            <person name="Magnuson J."/>
        </authorList>
    </citation>
    <scope>NUCLEOTIDE SEQUENCE</scope>
    <source>
        <strain evidence="1">CCAP 19/18</strain>
    </source>
</reference>
<name>A0ABQ7GN54_DUNSA</name>
<organism evidence="1 2">
    <name type="scientific">Dunaliella salina</name>
    <name type="common">Green alga</name>
    <name type="synonym">Protococcus salinus</name>
    <dbReference type="NCBI Taxonomy" id="3046"/>
    <lineage>
        <taxon>Eukaryota</taxon>
        <taxon>Viridiplantae</taxon>
        <taxon>Chlorophyta</taxon>
        <taxon>core chlorophytes</taxon>
        <taxon>Chlorophyceae</taxon>
        <taxon>CS clade</taxon>
        <taxon>Chlamydomonadales</taxon>
        <taxon>Dunaliellaceae</taxon>
        <taxon>Dunaliella</taxon>
    </lineage>
</organism>
<comment type="caution">
    <text evidence="1">The sequence shown here is derived from an EMBL/GenBank/DDBJ whole genome shotgun (WGS) entry which is preliminary data.</text>
</comment>
<sequence>MEACRFFSCTGSCLLKGKQIAAQYACWVILTEAFNYLCTFVPAVCICHESWQHPSLERVVMDVSDTGYHSGLVFRGFPQGWRIPAC</sequence>
<dbReference type="EMBL" id="MU069678">
    <property type="protein sequence ID" value="KAF5836039.1"/>
    <property type="molecule type" value="Genomic_DNA"/>
</dbReference>
<evidence type="ECO:0000313" key="2">
    <source>
        <dbReference type="Proteomes" id="UP000815325"/>
    </source>
</evidence>